<evidence type="ECO:0000313" key="2">
    <source>
        <dbReference type="Proteomes" id="UP000069272"/>
    </source>
</evidence>
<evidence type="ECO:0000313" key="1">
    <source>
        <dbReference type="EnsemblMetazoa" id="AALB003421-PA"/>
    </source>
</evidence>
<dbReference type="AlphaFoldDB" id="A0A182FA93"/>
<accession>A0A182FA93</accession>
<dbReference type="Proteomes" id="UP000069272">
    <property type="component" value="Chromosome 2R"/>
</dbReference>
<sequence>MELVRAATDMFWSTRIWLPPNITWEDIRPGVRPDVNHADYRHLIYPIPLAAVILMLRSVVERQLHSNNTMRGTRAKPCLGPPIVVANLIATNRRTALTQQQPTFHPKKGSQ</sequence>
<protein>
    <submittedName>
        <fullName evidence="1">Uncharacterized protein</fullName>
    </submittedName>
</protein>
<keyword evidence="2" id="KW-1185">Reference proteome</keyword>
<reference evidence="1" key="2">
    <citation type="submission" date="2022-08" db="UniProtKB">
        <authorList>
            <consortium name="EnsemblMetazoa"/>
        </authorList>
    </citation>
    <scope>IDENTIFICATION</scope>
    <source>
        <strain evidence="1">STECLA/ALBI9_A</strain>
    </source>
</reference>
<reference evidence="1 2" key="1">
    <citation type="journal article" date="2017" name="G3 (Bethesda)">
        <title>The Physical Genome Mapping of Anopheles albimanus Corrected Scaffold Misassemblies and Identified Interarm Rearrangements in Genus Anopheles.</title>
        <authorList>
            <person name="Artemov G.N."/>
            <person name="Peery A.N."/>
            <person name="Jiang X."/>
            <person name="Tu Z."/>
            <person name="Stegniy V.N."/>
            <person name="Sharakhova M.V."/>
            <person name="Sharakhov I.V."/>
        </authorList>
    </citation>
    <scope>NUCLEOTIDE SEQUENCE [LARGE SCALE GENOMIC DNA]</scope>
    <source>
        <strain evidence="1 2">ALBI9_A</strain>
    </source>
</reference>
<dbReference type="VEuPathDB" id="VectorBase:AALB20_037854"/>
<dbReference type="EnsemblMetazoa" id="AALB003421-RA">
    <property type="protein sequence ID" value="AALB003421-PA"/>
    <property type="gene ID" value="AALB003421"/>
</dbReference>
<dbReference type="VEuPathDB" id="VectorBase:AALB003421"/>
<dbReference type="STRING" id="7167.A0A182FA93"/>
<proteinExistence type="predicted"/>
<organism evidence="1 2">
    <name type="scientific">Anopheles albimanus</name>
    <name type="common">New world malaria mosquito</name>
    <dbReference type="NCBI Taxonomy" id="7167"/>
    <lineage>
        <taxon>Eukaryota</taxon>
        <taxon>Metazoa</taxon>
        <taxon>Ecdysozoa</taxon>
        <taxon>Arthropoda</taxon>
        <taxon>Hexapoda</taxon>
        <taxon>Insecta</taxon>
        <taxon>Pterygota</taxon>
        <taxon>Neoptera</taxon>
        <taxon>Endopterygota</taxon>
        <taxon>Diptera</taxon>
        <taxon>Nematocera</taxon>
        <taxon>Culicoidea</taxon>
        <taxon>Culicidae</taxon>
        <taxon>Anophelinae</taxon>
        <taxon>Anopheles</taxon>
    </lineage>
</organism>
<name>A0A182FA93_ANOAL</name>